<keyword evidence="2" id="KW-0863">Zinc-finger</keyword>
<evidence type="ECO:0000256" key="3">
    <source>
        <dbReference type="PROSITE-ProRule" id="PRU00401"/>
    </source>
</evidence>
<dbReference type="GO" id="GO:0008270">
    <property type="term" value="F:zinc ion binding"/>
    <property type="evidence" value="ECO:0007669"/>
    <property type="project" value="UniProtKB-KW"/>
</dbReference>
<feature type="region of interest" description="Disordered" evidence="5">
    <location>
        <begin position="613"/>
        <end position="660"/>
    </location>
</feature>
<organism evidence="7 8">
    <name type="scientific">Trichonephila clavipes</name>
    <name type="common">Golden silk orbweaver</name>
    <name type="synonym">Nephila clavipes</name>
    <dbReference type="NCBI Taxonomy" id="2585209"/>
    <lineage>
        <taxon>Eukaryota</taxon>
        <taxon>Metazoa</taxon>
        <taxon>Ecdysozoa</taxon>
        <taxon>Arthropoda</taxon>
        <taxon>Chelicerata</taxon>
        <taxon>Arachnida</taxon>
        <taxon>Araneae</taxon>
        <taxon>Araneomorphae</taxon>
        <taxon>Entelegynae</taxon>
        <taxon>Araneoidea</taxon>
        <taxon>Nephilidae</taxon>
        <taxon>Trichonephila</taxon>
    </lineage>
</organism>
<dbReference type="Pfam" id="PF02755">
    <property type="entry name" value="RPEL"/>
    <property type="match status" value="1"/>
</dbReference>
<dbReference type="PROSITE" id="PS51073">
    <property type="entry name" value="RPEL"/>
    <property type="match status" value="1"/>
</dbReference>
<evidence type="ECO:0000256" key="2">
    <source>
        <dbReference type="PROSITE-ProRule" id="PRU00047"/>
    </source>
</evidence>
<keyword evidence="1" id="KW-0677">Repeat</keyword>
<dbReference type="Proteomes" id="UP000887159">
    <property type="component" value="Unassembled WGS sequence"/>
</dbReference>
<keyword evidence="4" id="KW-0175">Coiled coil</keyword>
<gene>
    <name evidence="7" type="primary">Tf2-6_451</name>
    <name evidence="7" type="ORF">TNCV_3413331</name>
</gene>
<dbReference type="PANTHER" id="PTHR46888">
    <property type="entry name" value="ZINC KNUCKLE DOMAINCONTAINING PROTEIN-RELATED"/>
    <property type="match status" value="1"/>
</dbReference>
<dbReference type="InterPro" id="IPR021109">
    <property type="entry name" value="Peptidase_aspartic_dom_sf"/>
</dbReference>
<sequence length="660" mass="75720">MYKNALKEDLIRVVEDLDGTVESTNTIAKLKTKIENSSTFKSDPDFVKTLIQNCIDERISRNEREATLEKQKIELAKLQLAKLEKEVELQTAKNEALSLNPVAKVEEKQFETNIENMIKSIKTLSLPVPTRSENFNLFFQSLERAFLTKKINDEYKSEILTNLLGERAHNVLLYIKKEELNDYEKLKSIVLREFQLTPRECLNSFKNAVKSSGETYIQFAARLTATLRKVNSFESLCDLLMWPRSGSHKETLITCGYTEDPFKNRSQNFKPKVKENYPQYLERQNKNCYICGDSSHYARDCEKRFKLKESNSHIHNIKNANTLKVESEKQNSDEFAQLQYVNIFVENQPVTALIDSGCQIPVLNSSLIRVNKPSEERITLSSCFGEQRMVEVQPINISLNQLSPGLSVRTAISPTLMEEFIMHPSVYAEIKKLGHAKSDVLLSESGSSLSADLGVVYVSSVIKNSSYDLPHVKNFNTRNDLSSLIKNYKCNKIKSTKLKMCIKLKNDIPVCQRARRLSCSDNPSPMKTKQRRFAMLRRIFQPWQWKRRKKRDRFEQTSRTLERKISMRSTKEEFIKKGVLMPDGSDKNQDSETQCFPVEPFGCRRDSPLVWMKKKKKGGRTAADSVQSGWPVVASKKSSRSHHLATQSSRAGAANQNQNF</sequence>
<dbReference type="SUPFAM" id="SSF57756">
    <property type="entry name" value="Retrovirus zinc finger-like domains"/>
    <property type="match status" value="1"/>
</dbReference>
<feature type="repeat" description="RPEL" evidence="3">
    <location>
        <begin position="559"/>
        <end position="584"/>
    </location>
</feature>
<name>A0A8X6REW9_TRICX</name>
<dbReference type="SUPFAM" id="SSF50630">
    <property type="entry name" value="Acid proteases"/>
    <property type="match status" value="1"/>
</dbReference>
<keyword evidence="2" id="KW-0862">Zinc</keyword>
<comment type="caution">
    <text evidence="7">The sequence shown here is derived from an EMBL/GenBank/DDBJ whole genome shotgun (WGS) entry which is preliminary data.</text>
</comment>
<dbReference type="InterPro" id="IPR004018">
    <property type="entry name" value="RPEL_repeat"/>
</dbReference>
<evidence type="ECO:0000313" key="7">
    <source>
        <dbReference type="EMBL" id="GFX93971.1"/>
    </source>
</evidence>
<evidence type="ECO:0000256" key="5">
    <source>
        <dbReference type="SAM" id="MobiDB-lite"/>
    </source>
</evidence>
<dbReference type="AlphaFoldDB" id="A0A8X6REW9"/>
<dbReference type="PANTHER" id="PTHR46888:SF1">
    <property type="entry name" value="RIBONUCLEASE H"/>
    <property type="match status" value="1"/>
</dbReference>
<feature type="domain" description="CCHC-type" evidence="6">
    <location>
        <begin position="288"/>
        <end position="303"/>
    </location>
</feature>
<protein>
    <submittedName>
        <fullName evidence="7">Transposon Tf2-6 polyprotein</fullName>
    </submittedName>
</protein>
<dbReference type="GO" id="GO:0003676">
    <property type="term" value="F:nucleic acid binding"/>
    <property type="evidence" value="ECO:0007669"/>
    <property type="project" value="InterPro"/>
</dbReference>
<evidence type="ECO:0000313" key="8">
    <source>
        <dbReference type="Proteomes" id="UP000887159"/>
    </source>
</evidence>
<evidence type="ECO:0000256" key="1">
    <source>
        <dbReference type="ARBA" id="ARBA00022737"/>
    </source>
</evidence>
<reference evidence="7" key="1">
    <citation type="submission" date="2020-08" db="EMBL/GenBank/DDBJ databases">
        <title>Multicomponent nature underlies the extraordinary mechanical properties of spider dragline silk.</title>
        <authorList>
            <person name="Kono N."/>
            <person name="Nakamura H."/>
            <person name="Mori M."/>
            <person name="Yoshida Y."/>
            <person name="Ohtoshi R."/>
            <person name="Malay A.D."/>
            <person name="Moran D.A.P."/>
            <person name="Tomita M."/>
            <person name="Numata K."/>
            <person name="Arakawa K."/>
        </authorList>
    </citation>
    <scope>NUCLEOTIDE SEQUENCE</scope>
</reference>
<dbReference type="EMBL" id="BMAU01021176">
    <property type="protein sequence ID" value="GFX93971.1"/>
    <property type="molecule type" value="Genomic_DNA"/>
</dbReference>
<keyword evidence="8" id="KW-1185">Reference proteome</keyword>
<evidence type="ECO:0000256" key="4">
    <source>
        <dbReference type="SAM" id="Coils"/>
    </source>
</evidence>
<evidence type="ECO:0000259" key="6">
    <source>
        <dbReference type="PROSITE" id="PS50158"/>
    </source>
</evidence>
<dbReference type="PROSITE" id="PS50158">
    <property type="entry name" value="ZF_CCHC"/>
    <property type="match status" value="1"/>
</dbReference>
<feature type="coiled-coil region" evidence="4">
    <location>
        <begin position="61"/>
        <end position="100"/>
    </location>
</feature>
<dbReference type="InterPro" id="IPR036875">
    <property type="entry name" value="Znf_CCHC_sf"/>
</dbReference>
<dbReference type="InterPro" id="IPR001878">
    <property type="entry name" value="Znf_CCHC"/>
</dbReference>
<proteinExistence type="predicted"/>
<keyword evidence="2" id="KW-0479">Metal-binding</keyword>
<feature type="compositionally biased region" description="Polar residues" evidence="5">
    <location>
        <begin position="644"/>
        <end position="660"/>
    </location>
</feature>
<accession>A0A8X6REW9</accession>